<dbReference type="InterPro" id="IPR002401">
    <property type="entry name" value="Cyt_P450_E_grp-I"/>
</dbReference>
<dbReference type="InterPro" id="IPR050364">
    <property type="entry name" value="Cytochrome_P450_fung"/>
</dbReference>
<dbReference type="OrthoDB" id="2789670at2759"/>
<name>A0A9P5Y477_9AGAR</name>
<dbReference type="SUPFAM" id="SSF48264">
    <property type="entry name" value="Cytochrome P450"/>
    <property type="match status" value="1"/>
</dbReference>
<dbReference type="GO" id="GO:0016020">
    <property type="term" value="C:membrane"/>
    <property type="evidence" value="ECO:0007669"/>
    <property type="project" value="UniProtKB-SubCell"/>
</dbReference>
<dbReference type="PANTHER" id="PTHR46300:SF2">
    <property type="entry name" value="CYTOCHROME P450 MONOOXYGENASE ALNH-RELATED"/>
    <property type="match status" value="1"/>
</dbReference>
<evidence type="ECO:0000256" key="10">
    <source>
        <dbReference type="ARBA" id="ARBA00023004"/>
    </source>
</evidence>
<dbReference type="CDD" id="cd11065">
    <property type="entry name" value="CYP64-like"/>
    <property type="match status" value="1"/>
</dbReference>
<keyword evidence="9" id="KW-0560">Oxidoreductase</keyword>
<comment type="subcellular location">
    <subcellularLocation>
        <location evidence="2">Membrane</location>
        <topology evidence="2">Single-pass membrane protein</topology>
    </subcellularLocation>
</comment>
<comment type="pathway">
    <text evidence="3">Secondary metabolite biosynthesis.</text>
</comment>
<dbReference type="Proteomes" id="UP000807353">
    <property type="component" value="Unassembled WGS sequence"/>
</dbReference>
<dbReference type="PRINTS" id="PR00463">
    <property type="entry name" value="EP450I"/>
</dbReference>
<protein>
    <submittedName>
        <fullName evidence="15">Cytochrome P450</fullName>
    </submittedName>
</protein>
<evidence type="ECO:0000256" key="12">
    <source>
        <dbReference type="ARBA" id="ARBA00023136"/>
    </source>
</evidence>
<dbReference type="AlphaFoldDB" id="A0A9P5Y477"/>
<evidence type="ECO:0000256" key="2">
    <source>
        <dbReference type="ARBA" id="ARBA00004167"/>
    </source>
</evidence>
<evidence type="ECO:0000256" key="11">
    <source>
        <dbReference type="ARBA" id="ARBA00023033"/>
    </source>
</evidence>
<dbReference type="GO" id="GO:0020037">
    <property type="term" value="F:heme binding"/>
    <property type="evidence" value="ECO:0007669"/>
    <property type="project" value="InterPro"/>
</dbReference>
<keyword evidence="12" id="KW-0472">Membrane</keyword>
<evidence type="ECO:0000256" key="14">
    <source>
        <dbReference type="PIRSR" id="PIRSR602401-1"/>
    </source>
</evidence>
<keyword evidence="7 14" id="KW-0479">Metal-binding</keyword>
<keyword evidence="5 14" id="KW-0349">Heme</keyword>
<dbReference type="PANTHER" id="PTHR46300">
    <property type="entry name" value="P450, PUTATIVE (EUROFUNG)-RELATED-RELATED"/>
    <property type="match status" value="1"/>
</dbReference>
<accession>A0A9P5Y477</accession>
<comment type="cofactor">
    <cofactor evidence="1 14">
        <name>heme</name>
        <dbReference type="ChEBI" id="CHEBI:30413"/>
    </cofactor>
</comment>
<keyword evidence="6" id="KW-0812">Transmembrane</keyword>
<dbReference type="PRINTS" id="PR00385">
    <property type="entry name" value="P450"/>
</dbReference>
<dbReference type="EMBL" id="MU150277">
    <property type="protein sequence ID" value="KAF9461952.1"/>
    <property type="molecule type" value="Genomic_DNA"/>
</dbReference>
<dbReference type="GO" id="GO:0005506">
    <property type="term" value="F:iron ion binding"/>
    <property type="evidence" value="ECO:0007669"/>
    <property type="project" value="InterPro"/>
</dbReference>
<evidence type="ECO:0000256" key="8">
    <source>
        <dbReference type="ARBA" id="ARBA00022989"/>
    </source>
</evidence>
<dbReference type="Pfam" id="PF00067">
    <property type="entry name" value="p450"/>
    <property type="match status" value="1"/>
</dbReference>
<dbReference type="Gene3D" id="1.10.630.10">
    <property type="entry name" value="Cytochrome P450"/>
    <property type="match status" value="1"/>
</dbReference>
<dbReference type="GO" id="GO:0016705">
    <property type="term" value="F:oxidoreductase activity, acting on paired donors, with incorporation or reduction of molecular oxygen"/>
    <property type="evidence" value="ECO:0007669"/>
    <property type="project" value="InterPro"/>
</dbReference>
<feature type="binding site" description="axial binding residue" evidence="14">
    <location>
        <position position="453"/>
    </location>
    <ligand>
        <name>heme</name>
        <dbReference type="ChEBI" id="CHEBI:30413"/>
    </ligand>
    <ligandPart>
        <name>Fe</name>
        <dbReference type="ChEBI" id="CHEBI:18248"/>
    </ligandPart>
</feature>
<proteinExistence type="inferred from homology"/>
<keyword evidence="16" id="KW-1185">Reference proteome</keyword>
<evidence type="ECO:0000256" key="6">
    <source>
        <dbReference type="ARBA" id="ARBA00022692"/>
    </source>
</evidence>
<evidence type="ECO:0000256" key="13">
    <source>
        <dbReference type="ARBA" id="ARBA00023180"/>
    </source>
</evidence>
<keyword evidence="13" id="KW-0325">Glycoprotein</keyword>
<gene>
    <name evidence="15" type="ORF">BDZ94DRAFT_1310151</name>
</gene>
<dbReference type="InterPro" id="IPR036396">
    <property type="entry name" value="Cyt_P450_sf"/>
</dbReference>
<comment type="caution">
    <text evidence="15">The sequence shown here is derived from an EMBL/GenBank/DDBJ whole genome shotgun (WGS) entry which is preliminary data.</text>
</comment>
<comment type="similarity">
    <text evidence="4">Belongs to the cytochrome P450 family.</text>
</comment>
<dbReference type="InterPro" id="IPR001128">
    <property type="entry name" value="Cyt_P450"/>
</dbReference>
<evidence type="ECO:0000256" key="4">
    <source>
        <dbReference type="ARBA" id="ARBA00010617"/>
    </source>
</evidence>
<dbReference type="GO" id="GO:0004497">
    <property type="term" value="F:monooxygenase activity"/>
    <property type="evidence" value="ECO:0007669"/>
    <property type="project" value="UniProtKB-KW"/>
</dbReference>
<evidence type="ECO:0000256" key="1">
    <source>
        <dbReference type="ARBA" id="ARBA00001971"/>
    </source>
</evidence>
<evidence type="ECO:0000313" key="16">
    <source>
        <dbReference type="Proteomes" id="UP000807353"/>
    </source>
</evidence>
<evidence type="ECO:0000256" key="3">
    <source>
        <dbReference type="ARBA" id="ARBA00005179"/>
    </source>
</evidence>
<evidence type="ECO:0000256" key="9">
    <source>
        <dbReference type="ARBA" id="ARBA00023002"/>
    </source>
</evidence>
<evidence type="ECO:0000256" key="7">
    <source>
        <dbReference type="ARBA" id="ARBA00022723"/>
    </source>
</evidence>
<reference evidence="15" key="1">
    <citation type="submission" date="2020-11" db="EMBL/GenBank/DDBJ databases">
        <authorList>
            <consortium name="DOE Joint Genome Institute"/>
            <person name="Ahrendt S."/>
            <person name="Riley R."/>
            <person name="Andreopoulos W."/>
            <person name="Labutti K."/>
            <person name="Pangilinan J."/>
            <person name="Ruiz-Duenas F.J."/>
            <person name="Barrasa J.M."/>
            <person name="Sanchez-Garcia M."/>
            <person name="Camarero S."/>
            <person name="Miyauchi S."/>
            <person name="Serrano A."/>
            <person name="Linde D."/>
            <person name="Babiker R."/>
            <person name="Drula E."/>
            <person name="Ayuso-Fernandez I."/>
            <person name="Pacheco R."/>
            <person name="Padilla G."/>
            <person name="Ferreira P."/>
            <person name="Barriuso J."/>
            <person name="Kellner H."/>
            <person name="Castanera R."/>
            <person name="Alfaro M."/>
            <person name="Ramirez L."/>
            <person name="Pisabarro A.G."/>
            <person name="Kuo A."/>
            <person name="Tritt A."/>
            <person name="Lipzen A."/>
            <person name="He G."/>
            <person name="Yan M."/>
            <person name="Ng V."/>
            <person name="Cullen D."/>
            <person name="Martin F."/>
            <person name="Rosso M.-N."/>
            <person name="Henrissat B."/>
            <person name="Hibbett D."/>
            <person name="Martinez A.T."/>
            <person name="Grigoriev I.V."/>
        </authorList>
    </citation>
    <scope>NUCLEOTIDE SEQUENCE</scope>
    <source>
        <strain evidence="15">CBS 247.69</strain>
    </source>
</reference>
<organism evidence="15 16">
    <name type="scientific">Collybia nuda</name>
    <dbReference type="NCBI Taxonomy" id="64659"/>
    <lineage>
        <taxon>Eukaryota</taxon>
        <taxon>Fungi</taxon>
        <taxon>Dikarya</taxon>
        <taxon>Basidiomycota</taxon>
        <taxon>Agaricomycotina</taxon>
        <taxon>Agaricomycetes</taxon>
        <taxon>Agaricomycetidae</taxon>
        <taxon>Agaricales</taxon>
        <taxon>Tricholomatineae</taxon>
        <taxon>Clitocybaceae</taxon>
        <taxon>Collybia</taxon>
    </lineage>
</organism>
<sequence length="529" mass="59617">MSIPFPQIRLATISFLEGYSKWTILGASFTLYYLFKRAFALRKGRYPPGPRGLPLVGNLFQLSIDAWFTFAEWKEKYGPIVYINVAGQDMVILNTHKAAADLLDRRAPIYSSRPRWIVASEILTGGLLVVFSQYNDVWRRMRRAGHEGLNKTVSAKFHVPQTREAVLLVDGMLKHPDRWLQEIKRATASMIWSVVYDKPPITDAKDPQIAGVNDFITRIVRAAFPGAHYVEYFTWMKYLPNWMSKWKREAEAWYRVDSALFEGLFQEAKASVESGGDRPSFAASLVRDTKRHGLSDRESAWLAATLYAAGAETTAGVLSWFMLAMVLYPDVQKKVQEELDAVVGRSRMPTFMDLEHLPYVQATVREALRWHPVDPVGLPHQSIEDDWYEGYFIPKGTICIANVWSLNRDVEAYGPDATEFNPGRFLDKNGKLASALADTKEGHLSYGFGRRLCIGRHVANNSLFIDIACLLWAANIAPVKDASGLPVIPVEDKAINDGLVVRPIPFECSITPRFPDAENILAQAKELEG</sequence>
<keyword evidence="10 14" id="KW-0408">Iron</keyword>
<evidence type="ECO:0000313" key="15">
    <source>
        <dbReference type="EMBL" id="KAF9461952.1"/>
    </source>
</evidence>
<evidence type="ECO:0000256" key="5">
    <source>
        <dbReference type="ARBA" id="ARBA00022617"/>
    </source>
</evidence>
<keyword evidence="8" id="KW-1133">Transmembrane helix</keyword>
<keyword evidence="11" id="KW-0503">Monooxygenase</keyword>